<sequence length="293" mass="32275">MLTKLWLLQLPVDEIQVERVNVFLQTVKEQLANFGIKLVGAILLWIVGQWLINKGVKLLSRLLKRQNIDITLIAYLSNFIIVALKIILIVAILGYFGIETTSFAALLAAAGIAIGAAWGGLLANFAAGVFLILFTPFAVGDFISAAGITGTVDEIGLFVTTINTPDNVKTIVGNNKIFADNIQNYSANPYRRVDLVAQLNHSTNHQEAIDLLKQKLATIANVIDEPAPTVEILEFNLAGPVLAVRPYCNNDHYWQVYFDTNKLIRETFGEAGYSIPEQHYAVRGLEKTNNLHG</sequence>
<comment type="subcellular location">
    <subcellularLocation>
        <location evidence="1">Cell membrane</location>
        <topology evidence="1">Multi-pass membrane protein</topology>
    </subcellularLocation>
</comment>
<name>A0ABR9V1I3_9CHRO</name>
<dbReference type="Pfam" id="PF00924">
    <property type="entry name" value="MS_channel_2nd"/>
    <property type="match status" value="1"/>
</dbReference>
<comment type="similarity">
    <text evidence="2">Belongs to the MscS (TC 1.A.23) family.</text>
</comment>
<dbReference type="InterPro" id="IPR008910">
    <property type="entry name" value="MSC_TM_helix"/>
</dbReference>
<dbReference type="InterPro" id="IPR011014">
    <property type="entry name" value="MscS_channel_TM-2"/>
</dbReference>
<feature type="transmembrane region" description="Helical" evidence="7">
    <location>
        <begin position="104"/>
        <end position="134"/>
    </location>
</feature>
<dbReference type="InterPro" id="IPR010920">
    <property type="entry name" value="LSM_dom_sf"/>
</dbReference>
<dbReference type="Proteomes" id="UP000654604">
    <property type="component" value="Unassembled WGS sequence"/>
</dbReference>
<dbReference type="InterPro" id="IPR045275">
    <property type="entry name" value="MscS_archaea/bacteria_type"/>
</dbReference>
<protein>
    <submittedName>
        <fullName evidence="10">Mechanosensitive ion channel family protein</fullName>
    </submittedName>
</protein>
<feature type="transmembrane region" description="Helical" evidence="7">
    <location>
        <begin position="34"/>
        <end position="52"/>
    </location>
</feature>
<dbReference type="PANTHER" id="PTHR30221:SF3">
    <property type="entry name" value="SMALL-CONDUCTANCE MECHANOSENSITIVE CHANNEL"/>
    <property type="match status" value="1"/>
</dbReference>
<accession>A0ABR9V1I3</accession>
<feature type="domain" description="Mechanosensitive ion channel MscS C-terminal" evidence="9">
    <location>
        <begin position="196"/>
        <end position="274"/>
    </location>
</feature>
<dbReference type="PANTHER" id="PTHR30221">
    <property type="entry name" value="SMALL-CONDUCTANCE MECHANOSENSITIVE CHANNEL"/>
    <property type="match status" value="1"/>
</dbReference>
<feature type="transmembrane region" description="Helical" evidence="7">
    <location>
        <begin position="72"/>
        <end position="98"/>
    </location>
</feature>
<feature type="domain" description="Mechanosensitive ion channel MscS" evidence="8">
    <location>
        <begin position="121"/>
        <end position="186"/>
    </location>
</feature>
<evidence type="ECO:0000256" key="7">
    <source>
        <dbReference type="SAM" id="Phobius"/>
    </source>
</evidence>
<dbReference type="Pfam" id="PF05552">
    <property type="entry name" value="MS_channel_1st_1"/>
    <property type="match status" value="1"/>
</dbReference>
<dbReference type="Gene3D" id="2.30.30.60">
    <property type="match status" value="1"/>
</dbReference>
<evidence type="ECO:0000256" key="2">
    <source>
        <dbReference type="ARBA" id="ARBA00008017"/>
    </source>
</evidence>
<dbReference type="InterPro" id="IPR006685">
    <property type="entry name" value="MscS_channel_2nd"/>
</dbReference>
<dbReference type="RefSeq" id="WP_193799598.1">
    <property type="nucleotide sequence ID" value="NZ_JADEWC010000002.1"/>
</dbReference>
<keyword evidence="4 7" id="KW-0812">Transmembrane</keyword>
<keyword evidence="6 7" id="KW-0472">Membrane</keyword>
<evidence type="ECO:0000259" key="9">
    <source>
        <dbReference type="Pfam" id="PF21082"/>
    </source>
</evidence>
<comment type="caution">
    <text evidence="10">The sequence shown here is derived from an EMBL/GenBank/DDBJ whole genome shotgun (WGS) entry which is preliminary data.</text>
</comment>
<keyword evidence="3" id="KW-1003">Cell membrane</keyword>
<keyword evidence="5 7" id="KW-1133">Transmembrane helix</keyword>
<dbReference type="InterPro" id="IPR011066">
    <property type="entry name" value="MscS_channel_C_sf"/>
</dbReference>
<evidence type="ECO:0000313" key="11">
    <source>
        <dbReference type="Proteomes" id="UP000654604"/>
    </source>
</evidence>
<dbReference type="SUPFAM" id="SSF82689">
    <property type="entry name" value="Mechanosensitive channel protein MscS (YggB), C-terminal domain"/>
    <property type="match status" value="1"/>
</dbReference>
<gene>
    <name evidence="10" type="ORF">IQ215_01745</name>
</gene>
<proteinExistence type="inferred from homology"/>
<keyword evidence="11" id="KW-1185">Reference proteome</keyword>
<evidence type="ECO:0000259" key="8">
    <source>
        <dbReference type="Pfam" id="PF00924"/>
    </source>
</evidence>
<dbReference type="Pfam" id="PF21082">
    <property type="entry name" value="MS_channel_3rd"/>
    <property type="match status" value="1"/>
</dbReference>
<dbReference type="SUPFAM" id="SSF82861">
    <property type="entry name" value="Mechanosensitive channel protein MscS (YggB), transmembrane region"/>
    <property type="match status" value="1"/>
</dbReference>
<organism evidence="10 11">
    <name type="scientific">Cyanobacterium stanieri LEGE 03274</name>
    <dbReference type="NCBI Taxonomy" id="1828756"/>
    <lineage>
        <taxon>Bacteria</taxon>
        <taxon>Bacillati</taxon>
        <taxon>Cyanobacteriota</taxon>
        <taxon>Cyanophyceae</taxon>
        <taxon>Oscillatoriophycideae</taxon>
        <taxon>Chroococcales</taxon>
        <taxon>Geminocystaceae</taxon>
        <taxon>Cyanobacterium</taxon>
    </lineage>
</organism>
<reference evidence="10 11" key="1">
    <citation type="submission" date="2020-10" db="EMBL/GenBank/DDBJ databases">
        <authorList>
            <person name="Castelo-Branco R."/>
            <person name="Eusebio N."/>
            <person name="Adriana R."/>
            <person name="Vieira A."/>
            <person name="Brugerolle De Fraissinette N."/>
            <person name="Rezende De Castro R."/>
            <person name="Schneider M.P."/>
            <person name="Vasconcelos V."/>
            <person name="Leao P.N."/>
        </authorList>
    </citation>
    <scope>NUCLEOTIDE SEQUENCE [LARGE SCALE GENOMIC DNA]</scope>
    <source>
        <strain evidence="10 11">LEGE 03274</strain>
    </source>
</reference>
<dbReference type="SUPFAM" id="SSF50182">
    <property type="entry name" value="Sm-like ribonucleoproteins"/>
    <property type="match status" value="1"/>
</dbReference>
<evidence type="ECO:0000256" key="1">
    <source>
        <dbReference type="ARBA" id="ARBA00004651"/>
    </source>
</evidence>
<dbReference type="InterPro" id="IPR049278">
    <property type="entry name" value="MS_channel_C"/>
</dbReference>
<evidence type="ECO:0000256" key="3">
    <source>
        <dbReference type="ARBA" id="ARBA00022475"/>
    </source>
</evidence>
<dbReference type="Gene3D" id="3.30.70.100">
    <property type="match status" value="1"/>
</dbReference>
<evidence type="ECO:0000256" key="4">
    <source>
        <dbReference type="ARBA" id="ARBA00022692"/>
    </source>
</evidence>
<evidence type="ECO:0000313" key="10">
    <source>
        <dbReference type="EMBL" id="MBE9221409.1"/>
    </source>
</evidence>
<evidence type="ECO:0000256" key="5">
    <source>
        <dbReference type="ARBA" id="ARBA00022989"/>
    </source>
</evidence>
<dbReference type="InterPro" id="IPR023408">
    <property type="entry name" value="MscS_beta-dom_sf"/>
</dbReference>
<evidence type="ECO:0000256" key="6">
    <source>
        <dbReference type="ARBA" id="ARBA00023136"/>
    </source>
</evidence>
<dbReference type="Gene3D" id="1.10.287.1260">
    <property type="match status" value="1"/>
</dbReference>
<dbReference type="EMBL" id="JADEWC010000002">
    <property type="protein sequence ID" value="MBE9221409.1"/>
    <property type="molecule type" value="Genomic_DNA"/>
</dbReference>